<organism evidence="1 2">
    <name type="scientific">Candidatus Fusobacterium pullicola</name>
    <dbReference type="NCBI Taxonomy" id="2838601"/>
    <lineage>
        <taxon>Bacteria</taxon>
        <taxon>Fusobacteriati</taxon>
        <taxon>Fusobacteriota</taxon>
        <taxon>Fusobacteriia</taxon>
        <taxon>Fusobacteriales</taxon>
        <taxon>Fusobacteriaceae</taxon>
        <taxon>Fusobacterium</taxon>
    </lineage>
</organism>
<reference evidence="1" key="1">
    <citation type="journal article" date="2021" name="PeerJ">
        <title>Extensive microbial diversity within the chicken gut microbiome revealed by metagenomics and culture.</title>
        <authorList>
            <person name="Gilroy R."/>
            <person name="Ravi A."/>
            <person name="Getino M."/>
            <person name="Pursley I."/>
            <person name="Horton D.L."/>
            <person name="Alikhan N.F."/>
            <person name="Baker D."/>
            <person name="Gharbi K."/>
            <person name="Hall N."/>
            <person name="Watson M."/>
            <person name="Adriaenssens E.M."/>
            <person name="Foster-Nyarko E."/>
            <person name="Jarju S."/>
            <person name="Secka A."/>
            <person name="Antonio M."/>
            <person name="Oren A."/>
            <person name="Chaudhuri R.R."/>
            <person name="La Ragione R."/>
            <person name="Hildebrand F."/>
            <person name="Pallen M.J."/>
        </authorList>
    </citation>
    <scope>NUCLEOTIDE SEQUENCE</scope>
    <source>
        <strain evidence="1">A6-441</strain>
    </source>
</reference>
<evidence type="ECO:0000313" key="2">
    <source>
        <dbReference type="Proteomes" id="UP000724657"/>
    </source>
</evidence>
<dbReference type="Proteomes" id="UP000724657">
    <property type="component" value="Unassembled WGS sequence"/>
</dbReference>
<evidence type="ECO:0000313" key="1">
    <source>
        <dbReference type="EMBL" id="MBU3842592.1"/>
    </source>
</evidence>
<sequence length="48" mass="5878">MNKRLTEEEIEKQMDKALDKIPMEIKKIKLVLSIIKRFNRLKTIFKFK</sequence>
<accession>A0A9E2NXN2</accession>
<reference evidence="1" key="2">
    <citation type="submission" date="2021-04" db="EMBL/GenBank/DDBJ databases">
        <authorList>
            <person name="Gilroy R."/>
        </authorList>
    </citation>
    <scope>NUCLEOTIDE SEQUENCE</scope>
    <source>
        <strain evidence="1">A6-441</strain>
    </source>
</reference>
<dbReference type="AlphaFoldDB" id="A0A9E2NXN2"/>
<gene>
    <name evidence="1" type="ORF">IAA47_06405</name>
</gene>
<proteinExistence type="predicted"/>
<dbReference type="EMBL" id="JAHLFN010000061">
    <property type="protein sequence ID" value="MBU3842592.1"/>
    <property type="molecule type" value="Genomic_DNA"/>
</dbReference>
<protein>
    <submittedName>
        <fullName evidence="1">Uncharacterized protein</fullName>
    </submittedName>
</protein>
<comment type="caution">
    <text evidence="1">The sequence shown here is derived from an EMBL/GenBank/DDBJ whole genome shotgun (WGS) entry which is preliminary data.</text>
</comment>
<name>A0A9E2NXN2_9FUSO</name>